<accession>A0ABX1E8G5</accession>
<evidence type="ECO:0000313" key="2">
    <source>
        <dbReference type="EMBL" id="NKC33496.1"/>
    </source>
</evidence>
<feature type="compositionally biased region" description="Pro residues" evidence="1">
    <location>
        <begin position="58"/>
        <end position="73"/>
    </location>
</feature>
<name>A0ABX1E8G5_9PROT</name>
<feature type="region of interest" description="Disordered" evidence="1">
    <location>
        <begin position="35"/>
        <end position="73"/>
    </location>
</feature>
<reference evidence="2 3" key="1">
    <citation type="submission" date="2020-03" db="EMBL/GenBank/DDBJ databases">
        <title>Roseomonas selenitidurans sp. nov. isolated from urban soil.</title>
        <authorList>
            <person name="Liu H."/>
        </authorList>
    </citation>
    <scope>NUCLEOTIDE SEQUENCE [LARGE SCALE GENOMIC DNA]</scope>
    <source>
        <strain evidence="2 3">BU-1</strain>
    </source>
</reference>
<gene>
    <name evidence="2" type="ORF">HEQ75_21720</name>
</gene>
<sequence length="73" mass="7410">MPNVKFLRPAEVGDATVRAGTTLTLTDEQIAALPPGTVEPWAPPPARPAPAGAAEPLAPRPARPPAPSPTEGV</sequence>
<evidence type="ECO:0000256" key="1">
    <source>
        <dbReference type="SAM" id="MobiDB-lite"/>
    </source>
</evidence>
<dbReference type="RefSeq" id="WP_168034222.1">
    <property type="nucleotide sequence ID" value="NZ_JAAVNE010000046.1"/>
</dbReference>
<evidence type="ECO:0000313" key="3">
    <source>
        <dbReference type="Proteomes" id="UP000787635"/>
    </source>
</evidence>
<proteinExistence type="predicted"/>
<dbReference type="Proteomes" id="UP000787635">
    <property type="component" value="Unassembled WGS sequence"/>
</dbReference>
<protein>
    <submittedName>
        <fullName evidence="2">Uncharacterized protein</fullName>
    </submittedName>
</protein>
<dbReference type="EMBL" id="JAAVNE010000046">
    <property type="protein sequence ID" value="NKC33496.1"/>
    <property type="molecule type" value="Genomic_DNA"/>
</dbReference>
<organism evidence="2 3">
    <name type="scientific">Falsiroseomonas selenitidurans</name>
    <dbReference type="NCBI Taxonomy" id="2716335"/>
    <lineage>
        <taxon>Bacteria</taxon>
        <taxon>Pseudomonadati</taxon>
        <taxon>Pseudomonadota</taxon>
        <taxon>Alphaproteobacteria</taxon>
        <taxon>Acetobacterales</taxon>
        <taxon>Roseomonadaceae</taxon>
        <taxon>Falsiroseomonas</taxon>
    </lineage>
</organism>
<keyword evidence="3" id="KW-1185">Reference proteome</keyword>
<comment type="caution">
    <text evidence="2">The sequence shown here is derived from an EMBL/GenBank/DDBJ whole genome shotgun (WGS) entry which is preliminary data.</text>
</comment>